<gene>
    <name evidence="1" type="ordered locus">KSE_57320</name>
</gene>
<keyword evidence="2" id="KW-1185">Reference proteome</keyword>
<accession>E4N3M4</accession>
<evidence type="ECO:0000313" key="1">
    <source>
        <dbReference type="EMBL" id="BAJ31505.1"/>
    </source>
</evidence>
<reference evidence="1 2" key="1">
    <citation type="journal article" date="2010" name="DNA Res.">
        <title>Genome sequence of Kitasatospora setae NBRC 14216T: an evolutionary snapshot of the family Streptomycetaceae.</title>
        <authorList>
            <person name="Ichikawa N."/>
            <person name="Oguchi A."/>
            <person name="Ikeda H."/>
            <person name="Ishikawa J."/>
            <person name="Kitani S."/>
            <person name="Watanabe Y."/>
            <person name="Nakamura S."/>
            <person name="Katano Y."/>
            <person name="Kishi E."/>
            <person name="Sasagawa M."/>
            <person name="Ankai A."/>
            <person name="Fukui S."/>
            <person name="Hashimoto Y."/>
            <person name="Kamata S."/>
            <person name="Otoguro M."/>
            <person name="Tanikawa S."/>
            <person name="Nihira T."/>
            <person name="Horinouchi S."/>
            <person name="Ohnishi Y."/>
            <person name="Hayakawa M."/>
            <person name="Kuzuyama T."/>
            <person name="Arisawa A."/>
            <person name="Nomoto F."/>
            <person name="Miura H."/>
            <person name="Takahashi Y."/>
            <person name="Fujita N."/>
        </authorList>
    </citation>
    <scope>NUCLEOTIDE SEQUENCE [LARGE SCALE GENOMIC DNA]</scope>
    <source>
        <strain evidence="2">ATCC 33774 / DSM 43861 / JCM 3304 / KCC A-0304 / NBRC 14216 / KM-6054</strain>
    </source>
</reference>
<organism evidence="1 2">
    <name type="scientific">Kitasatospora setae (strain ATCC 33774 / DSM 43861 / JCM 3304 / KCC A-0304 / NBRC 14216 / KM-6054)</name>
    <name type="common">Streptomyces setae</name>
    <dbReference type="NCBI Taxonomy" id="452652"/>
    <lineage>
        <taxon>Bacteria</taxon>
        <taxon>Bacillati</taxon>
        <taxon>Actinomycetota</taxon>
        <taxon>Actinomycetes</taxon>
        <taxon>Kitasatosporales</taxon>
        <taxon>Streptomycetaceae</taxon>
        <taxon>Kitasatospora</taxon>
    </lineage>
</organism>
<protein>
    <submittedName>
        <fullName evidence="1">Uncharacterized protein</fullName>
    </submittedName>
</protein>
<dbReference type="AlphaFoldDB" id="E4N3M4"/>
<evidence type="ECO:0000313" key="2">
    <source>
        <dbReference type="Proteomes" id="UP000007076"/>
    </source>
</evidence>
<dbReference type="KEGG" id="ksk:KSE_57320"/>
<dbReference type="HOGENOM" id="CLU_1419795_0_0_11"/>
<dbReference type="EMBL" id="AP010968">
    <property type="protein sequence ID" value="BAJ31505.1"/>
    <property type="molecule type" value="Genomic_DNA"/>
</dbReference>
<proteinExistence type="predicted"/>
<dbReference type="Proteomes" id="UP000007076">
    <property type="component" value="Chromosome"/>
</dbReference>
<name>E4N3M4_KITSK</name>
<dbReference type="RefSeq" id="WP_014138802.1">
    <property type="nucleotide sequence ID" value="NC_016109.1"/>
</dbReference>
<dbReference type="PATRIC" id="fig|452652.3.peg.5741"/>
<sequence>MGLVVALTLAAWCAAGPEAGLLETQDALARARTVLGSSSANEPAPGTLRLLYASGRSGLFAWSRASDGALCFGGGVPLEGSMAWGCLDGEERPPADPPQVRDGFGAPLGEQDFRWLYADGEQVRAVSCAGGPLTLVEIGARPVGDGVRTFYFVVRSPAQWGRVVLTVTRPTGEATEEAQLLGTEGQGPDCR</sequence>